<organism evidence="3 4">
    <name type="scientific">Dichanthelium oligosanthes</name>
    <dbReference type="NCBI Taxonomy" id="888268"/>
    <lineage>
        <taxon>Eukaryota</taxon>
        <taxon>Viridiplantae</taxon>
        <taxon>Streptophyta</taxon>
        <taxon>Embryophyta</taxon>
        <taxon>Tracheophyta</taxon>
        <taxon>Spermatophyta</taxon>
        <taxon>Magnoliopsida</taxon>
        <taxon>Liliopsida</taxon>
        <taxon>Poales</taxon>
        <taxon>Poaceae</taxon>
        <taxon>PACMAD clade</taxon>
        <taxon>Panicoideae</taxon>
        <taxon>Panicodae</taxon>
        <taxon>Paniceae</taxon>
        <taxon>Dichantheliinae</taxon>
        <taxon>Dichanthelium</taxon>
    </lineage>
</organism>
<dbReference type="InterPro" id="IPR036465">
    <property type="entry name" value="vWFA_dom_sf"/>
</dbReference>
<evidence type="ECO:0000256" key="1">
    <source>
        <dbReference type="SAM" id="Coils"/>
    </source>
</evidence>
<evidence type="ECO:0000259" key="2">
    <source>
        <dbReference type="PROSITE" id="PS50234"/>
    </source>
</evidence>
<comment type="caution">
    <text evidence="3">The sequence shown here is derived from an EMBL/GenBank/DDBJ whole genome shotgun (WGS) entry which is preliminary data.</text>
</comment>
<dbReference type="Pfam" id="PF00092">
    <property type="entry name" value="VWA"/>
    <property type="match status" value="1"/>
</dbReference>
<protein>
    <recommendedName>
        <fullName evidence="2">VWFA domain-containing protein</fullName>
    </recommendedName>
</protein>
<dbReference type="AlphaFoldDB" id="A0A1E5VW76"/>
<reference evidence="3 4" key="1">
    <citation type="submission" date="2016-09" db="EMBL/GenBank/DDBJ databases">
        <title>The draft genome of Dichanthelium oligosanthes: A C3 panicoid grass species.</title>
        <authorList>
            <person name="Studer A.J."/>
            <person name="Schnable J.C."/>
            <person name="Brutnell T.P."/>
        </authorList>
    </citation>
    <scope>NUCLEOTIDE SEQUENCE [LARGE SCALE GENOMIC DNA]</scope>
    <source>
        <strain evidence="4">cv. Kellogg 1175</strain>
        <tissue evidence="3">Leaf</tissue>
    </source>
</reference>
<feature type="coiled-coil region" evidence="1">
    <location>
        <begin position="578"/>
        <end position="612"/>
    </location>
</feature>
<evidence type="ECO:0000313" key="4">
    <source>
        <dbReference type="Proteomes" id="UP000095767"/>
    </source>
</evidence>
<dbReference type="EMBL" id="LWDX02027680">
    <property type="protein sequence ID" value="OEL29376.1"/>
    <property type="molecule type" value="Genomic_DNA"/>
</dbReference>
<dbReference type="SUPFAM" id="SSF53300">
    <property type="entry name" value="vWA-like"/>
    <property type="match status" value="1"/>
</dbReference>
<dbReference type="Proteomes" id="UP000095767">
    <property type="component" value="Unassembled WGS sequence"/>
</dbReference>
<dbReference type="PANTHER" id="PTHR10579:SF57">
    <property type="entry name" value="OS11G0687100 PROTEIN"/>
    <property type="match status" value="1"/>
</dbReference>
<dbReference type="InterPro" id="IPR051266">
    <property type="entry name" value="CLCR"/>
</dbReference>
<name>A0A1E5VW76_9POAL</name>
<sequence>LGSWKKSLSAGWSSMVSGGWGKDEWVKVEAFTGVHDKERTPVLVRVTAAPRRPRTTTDMDVVAVLNVSSNMKGKKMEQMKEAMQVVINNLGPKDRLSLVFFDDKARRPLKLTSMSKQGRADATAMIKGISTIGKASHDAEELRDGRLRCVMLMSGGETNFSLDEWSSKCKEGNFQVHAFGLGADHDATPFQCIVNKEGVGTYSFVNDDSKIADAFKVFVGGLKSVAATSVTVNLKAQAGFRIWSVENGGHKPERVQDDHYRIRIANMYAGEKKNFMFYLSQDQESAAAAAEKPLMTVDGKYQLFGYDNDNKPSLQAKDITMKTVEAGMQSEVAAEHVRIKLVEEVRDMAESKDVHVGDVQGKWETIKAEAERLGAHSTSCLLSELGKDVAEMMKPQGGRPYMLSWLSCHLWQRATTMSHHSSRAFRVRATREWGWKFVASLAAVVFVMVMLLRLLPKPPSGPLQTTPLDLVRHPHWSAMENELNVMVKHKKDDEAILHAAVLRARYEGTLEFPEKVVRSHAEAYLHAMLKRTKKEALPSMAVATTEEMANAMSQHLYSTIVQANVLVTIIEPPTEKTIEKLEAANVKLEKKINIIEAANAELEKKIKILVIEIDRRESCCQSAKKWEQKVKALGGSVFDKEDDGYVETKTIYYVDAKEVSQHK</sequence>
<dbReference type="STRING" id="888268.A0A1E5VW76"/>
<feature type="non-terminal residue" evidence="3">
    <location>
        <position position="1"/>
    </location>
</feature>
<dbReference type="OrthoDB" id="690377at2759"/>
<dbReference type="InterPro" id="IPR002035">
    <property type="entry name" value="VWF_A"/>
</dbReference>
<dbReference type="Gene3D" id="3.40.50.410">
    <property type="entry name" value="von Willebrand factor, type A domain"/>
    <property type="match status" value="1"/>
</dbReference>
<dbReference type="PROSITE" id="PS50234">
    <property type="entry name" value="VWFA"/>
    <property type="match status" value="1"/>
</dbReference>
<keyword evidence="1" id="KW-0175">Coiled coil</keyword>
<dbReference type="PANTHER" id="PTHR10579">
    <property type="entry name" value="CALCIUM-ACTIVATED CHLORIDE CHANNEL REGULATOR"/>
    <property type="match status" value="1"/>
</dbReference>
<proteinExistence type="predicted"/>
<evidence type="ECO:0000313" key="3">
    <source>
        <dbReference type="EMBL" id="OEL29376.1"/>
    </source>
</evidence>
<gene>
    <name evidence="3" type="ORF">BAE44_0009605</name>
</gene>
<dbReference type="SMART" id="SM00327">
    <property type="entry name" value="VWA"/>
    <property type="match status" value="1"/>
</dbReference>
<keyword evidence="4" id="KW-1185">Reference proteome</keyword>
<feature type="domain" description="VWFA" evidence="2">
    <location>
        <begin position="60"/>
        <end position="222"/>
    </location>
</feature>
<accession>A0A1E5VW76</accession>